<keyword evidence="4" id="KW-1185">Reference proteome</keyword>
<feature type="region of interest" description="Disordered" evidence="1">
    <location>
        <begin position="302"/>
        <end position="332"/>
    </location>
</feature>
<feature type="region of interest" description="Disordered" evidence="1">
    <location>
        <begin position="426"/>
        <end position="449"/>
    </location>
</feature>
<accession>B3RU21</accession>
<dbReference type="CTD" id="6752973"/>
<name>B3RU21_TRIAD</name>
<feature type="region of interest" description="Disordered" evidence="1">
    <location>
        <begin position="472"/>
        <end position="540"/>
    </location>
</feature>
<dbReference type="Proteomes" id="UP000009022">
    <property type="component" value="Unassembled WGS sequence"/>
</dbReference>
<dbReference type="RefSeq" id="XP_002111300.1">
    <property type="nucleotide sequence ID" value="XM_002111264.1"/>
</dbReference>
<feature type="compositionally biased region" description="Low complexity" evidence="1">
    <location>
        <begin position="380"/>
        <end position="390"/>
    </location>
</feature>
<dbReference type="InterPro" id="IPR025261">
    <property type="entry name" value="Atos-like_cons_dom"/>
</dbReference>
<dbReference type="PANTHER" id="PTHR13199">
    <property type="entry name" value="GH03947P"/>
    <property type="match status" value="1"/>
</dbReference>
<dbReference type="KEGG" id="tad:TRIADDRAFT_55128"/>
<dbReference type="InParanoid" id="B3RU21"/>
<dbReference type="HOGENOM" id="CLU_384204_0_0_1"/>
<reference evidence="3 4" key="1">
    <citation type="journal article" date="2008" name="Nature">
        <title>The Trichoplax genome and the nature of placozoans.</title>
        <authorList>
            <person name="Srivastava M."/>
            <person name="Begovic E."/>
            <person name="Chapman J."/>
            <person name="Putnam N.H."/>
            <person name="Hellsten U."/>
            <person name="Kawashima T."/>
            <person name="Kuo A."/>
            <person name="Mitros T."/>
            <person name="Salamov A."/>
            <person name="Carpenter M.L."/>
            <person name="Signorovitch A.Y."/>
            <person name="Moreno M.A."/>
            <person name="Kamm K."/>
            <person name="Grimwood J."/>
            <person name="Schmutz J."/>
            <person name="Shapiro H."/>
            <person name="Grigoriev I.V."/>
            <person name="Buss L.W."/>
            <person name="Schierwater B."/>
            <person name="Dellaporta S.L."/>
            <person name="Rokhsar D.S."/>
        </authorList>
    </citation>
    <scope>NUCLEOTIDE SEQUENCE [LARGE SCALE GENOMIC DNA]</scope>
    <source>
        <strain evidence="3 4">Grell-BS-1999</strain>
    </source>
</reference>
<dbReference type="AlphaFoldDB" id="B3RU21"/>
<feature type="domain" description="Atos-like conserved" evidence="2">
    <location>
        <begin position="586"/>
        <end position="643"/>
    </location>
</feature>
<organism evidence="3 4">
    <name type="scientific">Trichoplax adhaerens</name>
    <name type="common">Trichoplax reptans</name>
    <dbReference type="NCBI Taxonomy" id="10228"/>
    <lineage>
        <taxon>Eukaryota</taxon>
        <taxon>Metazoa</taxon>
        <taxon>Placozoa</taxon>
        <taxon>Uniplacotomia</taxon>
        <taxon>Trichoplacea</taxon>
        <taxon>Trichoplacidae</taxon>
        <taxon>Trichoplax</taxon>
    </lineage>
</organism>
<protein>
    <recommendedName>
        <fullName evidence="2">Atos-like conserved domain-containing protein</fullName>
    </recommendedName>
</protein>
<feature type="region of interest" description="Disordered" evidence="1">
    <location>
        <begin position="378"/>
        <end position="412"/>
    </location>
</feature>
<dbReference type="eggNOG" id="KOG2306">
    <property type="taxonomic scope" value="Eukaryota"/>
</dbReference>
<dbReference type="GeneID" id="6752973"/>
<feature type="compositionally biased region" description="Polar residues" evidence="1">
    <location>
        <begin position="435"/>
        <end position="449"/>
    </location>
</feature>
<evidence type="ECO:0000313" key="4">
    <source>
        <dbReference type="Proteomes" id="UP000009022"/>
    </source>
</evidence>
<evidence type="ECO:0000256" key="1">
    <source>
        <dbReference type="SAM" id="MobiDB-lite"/>
    </source>
</evidence>
<evidence type="ECO:0000313" key="3">
    <source>
        <dbReference type="EMBL" id="EDV25267.1"/>
    </source>
</evidence>
<sequence>MDVVRQITLLITQSRLPHLSKKGFLEGPDYPRLLGAPQQIKTQLGKAAIKQFDRIISQNKNVVCIEVWVKQSSFETITKESSERIADLTWPQRVSCPTQVNSEDFVLMEQWMISVLKDGEDSTSKPTPMLASNLTVKSMKSHLYYSQIRAMMQESQGQMPSNVVYKICSRDDITKCPGSPLKTIFPATSLSNVASLHLQVTYQPSFIQSQQNNPNKRRQSIDLGLGIQNRGASLQTNGCRINNREVIAIDNRPRRNSLAECAYIYNETIEQEEVNVSQNKTTDPSAVHEIVVNVLKNVESTKHIDSMNQKNGSNNGNESYEIGNHYNSSPNRKNIEIAKPETKNFYKQKTETIDPISKDSFESNNETASHRDAINKKVTKATTKPATSAANLSPKMKDKVDRDSDLTDKTTMANVHKKSVLRFRSKSFSDREHSSSTQEVKVSSPISPRHSNVSRFKMLLFRLHLKELTQSANDIGDDSNNYRRRSSSLGSYKQKSGLNTKETDTTRRSSLHLPKLSSGATPAPVDVNINTSTRSPTEVDRHSKLLTAESPTQISGNVAAFVKGQRLLVHQKRCSSPPIGLHEQRLLGNFEESVLNNRLESSGRIQGFKLTLSVVGSSAQIVTLPMNTFYYNVSDNKAPSPYLGIATLQFLNKSRYHIPKKGTLNMTIYNPQETIIKVFKSSYDLSDMPGKSKTFLRQRTTIMTNRRSDKHTLLYVIHLR</sequence>
<dbReference type="EMBL" id="DS985244">
    <property type="protein sequence ID" value="EDV25267.1"/>
    <property type="molecule type" value="Genomic_DNA"/>
</dbReference>
<dbReference type="OrthoDB" id="8625101at2759"/>
<evidence type="ECO:0000259" key="2">
    <source>
        <dbReference type="SMART" id="SM01177"/>
    </source>
</evidence>
<dbReference type="InterPro" id="IPR051506">
    <property type="entry name" value="ATOS_Transcription_Regulators"/>
</dbReference>
<proteinExistence type="predicted"/>
<dbReference type="PANTHER" id="PTHR13199:SF11">
    <property type="entry name" value="PROTEIN ATOSSA"/>
    <property type="match status" value="1"/>
</dbReference>
<feature type="compositionally biased region" description="Polar residues" evidence="1">
    <location>
        <begin position="306"/>
        <end position="318"/>
    </location>
</feature>
<dbReference type="SMART" id="SM01177">
    <property type="entry name" value="DUF4210"/>
    <property type="match status" value="1"/>
</dbReference>
<feature type="compositionally biased region" description="Basic and acidic residues" evidence="1">
    <location>
        <begin position="395"/>
        <end position="408"/>
    </location>
</feature>
<gene>
    <name evidence="3" type="ORF">TRIADDRAFT_55128</name>
</gene>
<dbReference type="STRING" id="10228.B3RU21"/>